<accession>A0A3A1VFW8</accession>
<keyword evidence="3" id="KW-0804">Transcription</keyword>
<evidence type="ECO:0000313" key="8">
    <source>
        <dbReference type="Proteomes" id="UP000266482"/>
    </source>
</evidence>
<dbReference type="SUPFAM" id="SSF46689">
    <property type="entry name" value="Homeodomain-like"/>
    <property type="match status" value="2"/>
</dbReference>
<proteinExistence type="predicted"/>
<dbReference type="InterPro" id="IPR018062">
    <property type="entry name" value="HTH_AraC-typ_CS"/>
</dbReference>
<dbReference type="RefSeq" id="WP_119598288.1">
    <property type="nucleotide sequence ID" value="NZ_QXQA01000002.1"/>
</dbReference>
<evidence type="ECO:0000256" key="3">
    <source>
        <dbReference type="ARBA" id="ARBA00023163"/>
    </source>
</evidence>
<feature type="modified residue" description="4-aspartylphosphate" evidence="4">
    <location>
        <position position="55"/>
    </location>
</feature>
<evidence type="ECO:0000256" key="1">
    <source>
        <dbReference type="ARBA" id="ARBA00023015"/>
    </source>
</evidence>
<dbReference type="InterPro" id="IPR001789">
    <property type="entry name" value="Sig_transdc_resp-reg_receiver"/>
</dbReference>
<dbReference type="PROSITE" id="PS50110">
    <property type="entry name" value="RESPONSE_REGULATORY"/>
    <property type="match status" value="1"/>
</dbReference>
<dbReference type="SMART" id="SM00342">
    <property type="entry name" value="HTH_ARAC"/>
    <property type="match status" value="1"/>
</dbReference>
<evidence type="ECO:0000259" key="5">
    <source>
        <dbReference type="PROSITE" id="PS01124"/>
    </source>
</evidence>
<evidence type="ECO:0000259" key="6">
    <source>
        <dbReference type="PROSITE" id="PS50110"/>
    </source>
</evidence>
<reference evidence="7 8" key="1">
    <citation type="submission" date="2018-09" db="EMBL/GenBank/DDBJ databases">
        <title>Paenibacillus aracenensis nov. sp. isolated from a cave in southern Spain.</title>
        <authorList>
            <person name="Jurado V."/>
            <person name="Gutierrez-Patricio S."/>
            <person name="Gonzalez-Pimentel J.L."/>
            <person name="Miller A.Z."/>
            <person name="Laiz L."/>
            <person name="Saiz-Jimenez C."/>
        </authorList>
    </citation>
    <scope>NUCLEOTIDE SEQUENCE [LARGE SCALE GENOMIC DNA]</scope>
    <source>
        <strain evidence="7 8">DSM 22867</strain>
    </source>
</reference>
<dbReference type="Pfam" id="PF12833">
    <property type="entry name" value="HTH_18"/>
    <property type="match status" value="1"/>
</dbReference>
<dbReference type="InterPro" id="IPR009057">
    <property type="entry name" value="Homeodomain-like_sf"/>
</dbReference>
<feature type="domain" description="Response regulatory" evidence="6">
    <location>
        <begin position="3"/>
        <end position="120"/>
    </location>
</feature>
<dbReference type="GO" id="GO:0000160">
    <property type="term" value="P:phosphorelay signal transduction system"/>
    <property type="evidence" value="ECO:0007669"/>
    <property type="project" value="InterPro"/>
</dbReference>
<dbReference type="GO" id="GO:0003700">
    <property type="term" value="F:DNA-binding transcription factor activity"/>
    <property type="evidence" value="ECO:0007669"/>
    <property type="project" value="InterPro"/>
</dbReference>
<dbReference type="AlphaFoldDB" id="A0A3A1VFW8"/>
<dbReference type="PROSITE" id="PS00041">
    <property type="entry name" value="HTH_ARAC_FAMILY_1"/>
    <property type="match status" value="1"/>
</dbReference>
<dbReference type="SUPFAM" id="SSF52172">
    <property type="entry name" value="CheY-like"/>
    <property type="match status" value="1"/>
</dbReference>
<evidence type="ECO:0000256" key="2">
    <source>
        <dbReference type="ARBA" id="ARBA00023125"/>
    </source>
</evidence>
<keyword evidence="1" id="KW-0805">Transcription regulation</keyword>
<name>A0A3A1VFW8_9BACL</name>
<dbReference type="Gene3D" id="1.10.10.60">
    <property type="entry name" value="Homeodomain-like"/>
    <property type="match status" value="2"/>
</dbReference>
<dbReference type="PANTHER" id="PTHR43280">
    <property type="entry name" value="ARAC-FAMILY TRANSCRIPTIONAL REGULATOR"/>
    <property type="match status" value="1"/>
</dbReference>
<evidence type="ECO:0000313" key="7">
    <source>
        <dbReference type="EMBL" id="RIX59457.1"/>
    </source>
</evidence>
<sequence length="534" mass="59953">MPNILIVDDESIYRRGLRKLIGELDDEWQVVGEAKDGYDAFSQLEKLKPDAMLTDIRMPRMDGIQLQQLARKRFPEIECVVISGYDDFSYVQQSMRQGARDYMMKPIEKEELAKVLAMMKERLKERSGAQLKRSREANEITQHAAEHVLKELMRGTASGNDIRLLETMNIAFSHPAFVCMVVKLDKSSVGSERYQQADPFLFQLYIKQVAQEVVGRKGMGYAVVMSETEVAALLNVPDADGAMQEALELADSVRRGISSLSRITVSIGVGRPKKGYPGIAQSYGEAEVALLYRLIQGGDRVLPYPETGHRSGSGADAADQAWQQLESAVSEGRRVLIADLAKAYVEQLCRHADTPETVYQRICKLLIHYYEWASQAGVTAEWLGAKDMKSVLQHVCSLSSREELEETLGKLLLSLTDCLTERSVKGSADPIRRAERYMEQRYAEALSLKDVAEHVYLNAAYFSALFKQKTGKSFVERLTEIRIAEAKRLLLGTDQKLAVISEATGFSSIRHFNRVFKAAAGMSPTEFREKRRNG</sequence>
<gene>
    <name evidence="7" type="ORF">D3P08_04730</name>
</gene>
<dbReference type="Pfam" id="PF17853">
    <property type="entry name" value="GGDEF_2"/>
    <property type="match status" value="1"/>
</dbReference>
<dbReference type="GO" id="GO:0043565">
    <property type="term" value="F:sequence-specific DNA binding"/>
    <property type="evidence" value="ECO:0007669"/>
    <property type="project" value="InterPro"/>
</dbReference>
<comment type="caution">
    <text evidence="7">The sequence shown here is derived from an EMBL/GenBank/DDBJ whole genome shotgun (WGS) entry which is preliminary data.</text>
</comment>
<dbReference type="InterPro" id="IPR041522">
    <property type="entry name" value="CdaR_GGDEF"/>
</dbReference>
<keyword evidence="4" id="KW-0597">Phosphoprotein</keyword>
<protein>
    <submittedName>
        <fullName evidence="7">Response regulator</fullName>
    </submittedName>
</protein>
<dbReference type="InterPro" id="IPR018060">
    <property type="entry name" value="HTH_AraC"/>
</dbReference>
<dbReference type="InterPro" id="IPR011006">
    <property type="entry name" value="CheY-like_superfamily"/>
</dbReference>
<dbReference type="CDD" id="cd17536">
    <property type="entry name" value="REC_YesN-like"/>
    <property type="match status" value="1"/>
</dbReference>
<dbReference type="Gene3D" id="3.40.50.2300">
    <property type="match status" value="1"/>
</dbReference>
<dbReference type="PANTHER" id="PTHR43280:SF28">
    <property type="entry name" value="HTH-TYPE TRANSCRIPTIONAL ACTIVATOR RHAS"/>
    <property type="match status" value="1"/>
</dbReference>
<evidence type="ECO:0000256" key="4">
    <source>
        <dbReference type="PROSITE-ProRule" id="PRU00169"/>
    </source>
</evidence>
<keyword evidence="8" id="KW-1185">Reference proteome</keyword>
<dbReference type="Pfam" id="PF00072">
    <property type="entry name" value="Response_reg"/>
    <property type="match status" value="1"/>
</dbReference>
<dbReference type="EMBL" id="QXQA01000002">
    <property type="protein sequence ID" value="RIX59457.1"/>
    <property type="molecule type" value="Genomic_DNA"/>
</dbReference>
<dbReference type="SMART" id="SM00448">
    <property type="entry name" value="REC"/>
    <property type="match status" value="1"/>
</dbReference>
<feature type="domain" description="HTH araC/xylS-type" evidence="5">
    <location>
        <begin position="432"/>
        <end position="530"/>
    </location>
</feature>
<organism evidence="7 8">
    <name type="scientific">Paenibacillus nanensis</name>
    <dbReference type="NCBI Taxonomy" id="393251"/>
    <lineage>
        <taxon>Bacteria</taxon>
        <taxon>Bacillati</taxon>
        <taxon>Bacillota</taxon>
        <taxon>Bacilli</taxon>
        <taxon>Bacillales</taxon>
        <taxon>Paenibacillaceae</taxon>
        <taxon>Paenibacillus</taxon>
    </lineage>
</organism>
<dbReference type="OrthoDB" id="9794370at2"/>
<dbReference type="PROSITE" id="PS01124">
    <property type="entry name" value="HTH_ARAC_FAMILY_2"/>
    <property type="match status" value="1"/>
</dbReference>
<keyword evidence="2" id="KW-0238">DNA-binding</keyword>
<dbReference type="Proteomes" id="UP000266482">
    <property type="component" value="Unassembled WGS sequence"/>
</dbReference>